<evidence type="ECO:0000259" key="1">
    <source>
        <dbReference type="SMART" id="SM00355"/>
    </source>
</evidence>
<feature type="domain" description="C2H2-type" evidence="1">
    <location>
        <begin position="320"/>
        <end position="344"/>
    </location>
</feature>
<proteinExistence type="predicted"/>
<feature type="domain" description="C2H2-type" evidence="1">
    <location>
        <begin position="199"/>
        <end position="223"/>
    </location>
</feature>
<gene>
    <name evidence="2" type="ORF">AV274_2211</name>
</gene>
<feature type="domain" description="C2H2-type" evidence="1">
    <location>
        <begin position="258"/>
        <end position="281"/>
    </location>
</feature>
<reference evidence="2 3" key="1">
    <citation type="submission" date="2016-05" db="EMBL/GenBank/DDBJ databases">
        <title>Nuclear genome of Blastocystis sp. subtype 1 NandII.</title>
        <authorList>
            <person name="Gentekaki E."/>
            <person name="Curtis B."/>
            <person name="Stairs C."/>
            <person name="Eme L."/>
            <person name="Herman E."/>
            <person name="Klimes V."/>
            <person name="Arias M.C."/>
            <person name="Elias M."/>
            <person name="Hilliou F."/>
            <person name="Klute M."/>
            <person name="Malik S.-B."/>
            <person name="Pightling A."/>
            <person name="Rachubinski R."/>
            <person name="Salas D."/>
            <person name="Schlacht A."/>
            <person name="Suga H."/>
            <person name="Archibald J."/>
            <person name="Ball S.G."/>
            <person name="Clark G."/>
            <person name="Dacks J."/>
            <person name="Van Der Giezen M."/>
            <person name="Tsaousis A."/>
            <person name="Roger A."/>
        </authorList>
    </citation>
    <scope>NUCLEOTIDE SEQUENCE [LARGE SCALE GENOMIC DNA]</scope>
    <source>
        <strain evidence="3">ATCC 50177 / NandII</strain>
    </source>
</reference>
<feature type="domain" description="C2H2-type" evidence="1">
    <location>
        <begin position="296"/>
        <end position="315"/>
    </location>
</feature>
<keyword evidence="3" id="KW-1185">Reference proteome</keyword>
<sequence>MDLLKTGEKVPLRVHRTEEENKAKAEALSQFKKAKAEDGRYFLEKMKDAPQLDFTVEIDGKVIDYSKPVSGLPKTAHLFGDLDFLRRSNEIKELLKKKHKEVFGVKIMDTEYRYCDVGHYDPKFELIQLEPKVYNNTCDKAAYCARHQSEECTAQAMISNINSGLYDLGYECYDDYLDYRYQFSPDYKLKASMLTSKDRVCGIDGCQYHTCYDEEMEEHQKRHNEDLPFCCPEPNCKHKCKTRVEYKYHLISHAKLLYTCPVKGCRMVKTYKVNDAHIVNHLRKEEYKLSKIRNRFVCPLCRRMERNYFAHRKLHKELFYHCPIPGCKHASTSMNTYKRHRIEHYIKFKKQKK</sequence>
<dbReference type="SMART" id="SM00355">
    <property type="entry name" value="ZnF_C2H2"/>
    <property type="match status" value="5"/>
</dbReference>
<protein>
    <recommendedName>
        <fullName evidence="1">C2H2-type domain-containing protein</fullName>
    </recommendedName>
</protein>
<feature type="domain" description="C2H2-type" evidence="1">
    <location>
        <begin position="229"/>
        <end position="253"/>
    </location>
</feature>
<evidence type="ECO:0000313" key="3">
    <source>
        <dbReference type="Proteomes" id="UP000078348"/>
    </source>
</evidence>
<dbReference type="InterPro" id="IPR013087">
    <property type="entry name" value="Znf_C2H2_type"/>
</dbReference>
<dbReference type="OrthoDB" id="204631at2759"/>
<name>A0A196SIQ0_BLAHN</name>
<accession>A0A196SIQ0</accession>
<organism evidence="2 3">
    <name type="scientific">Blastocystis sp. subtype 1 (strain ATCC 50177 / NandII)</name>
    <dbReference type="NCBI Taxonomy" id="478820"/>
    <lineage>
        <taxon>Eukaryota</taxon>
        <taxon>Sar</taxon>
        <taxon>Stramenopiles</taxon>
        <taxon>Bigyra</taxon>
        <taxon>Opalozoa</taxon>
        <taxon>Opalinata</taxon>
        <taxon>Blastocystidae</taxon>
        <taxon>Blastocystis</taxon>
    </lineage>
</organism>
<dbReference type="Proteomes" id="UP000078348">
    <property type="component" value="Unassembled WGS sequence"/>
</dbReference>
<dbReference type="EMBL" id="LXWW01000101">
    <property type="protein sequence ID" value="OAO16057.1"/>
    <property type="molecule type" value="Genomic_DNA"/>
</dbReference>
<dbReference type="STRING" id="478820.A0A196SIQ0"/>
<comment type="caution">
    <text evidence="2">The sequence shown here is derived from an EMBL/GenBank/DDBJ whole genome shotgun (WGS) entry which is preliminary data.</text>
</comment>
<dbReference type="AlphaFoldDB" id="A0A196SIQ0"/>
<evidence type="ECO:0000313" key="2">
    <source>
        <dbReference type="EMBL" id="OAO16057.1"/>
    </source>
</evidence>